<dbReference type="AlphaFoldDB" id="A0A7I9W1C0"/>
<dbReference type="Gene3D" id="2.60.120.10">
    <property type="entry name" value="Jelly Rolls"/>
    <property type="match status" value="1"/>
</dbReference>
<evidence type="ECO:0000313" key="2">
    <source>
        <dbReference type="EMBL" id="GFG51229.1"/>
    </source>
</evidence>
<comment type="caution">
    <text evidence="2">The sequence shown here is derived from an EMBL/GenBank/DDBJ whole genome shotgun (WGS) entry which is preliminary data.</text>
</comment>
<dbReference type="PROSITE" id="PS51257">
    <property type="entry name" value="PROKAR_LIPOPROTEIN"/>
    <property type="match status" value="1"/>
</dbReference>
<dbReference type="InterPro" id="IPR014710">
    <property type="entry name" value="RmlC-like_jellyroll"/>
</dbReference>
<sequence>MTVRRERLSVGTLSKVSSLSLPSLFAASALFACAAGFAATAHATPTRGVSAVVLSKQTADGKDYIVSDITIAPGGSTGWHTHQGLIYGIVKSGVLTHYGADCRRDGVFRAGTPITDPTGPDHVHIGRNEGATPLVLEVTYVDPTGAPTSDSTPSPGCDFD</sequence>
<reference evidence="2 3" key="1">
    <citation type="journal article" date="2019" name="Emerg. Microbes Infect.">
        <title>Comprehensive subspecies identification of 175 nontuberculous mycobacteria species based on 7547 genomic profiles.</title>
        <authorList>
            <person name="Matsumoto Y."/>
            <person name="Kinjo T."/>
            <person name="Motooka D."/>
            <person name="Nabeya D."/>
            <person name="Jung N."/>
            <person name="Uechi K."/>
            <person name="Horii T."/>
            <person name="Iida T."/>
            <person name="Fujita J."/>
            <person name="Nakamura S."/>
        </authorList>
    </citation>
    <scope>NUCLEOTIDE SEQUENCE [LARGE SCALE GENOMIC DNA]</scope>
    <source>
        <strain evidence="2 3">JCM 6377</strain>
    </source>
</reference>
<dbReference type="Proteomes" id="UP000465302">
    <property type="component" value="Unassembled WGS sequence"/>
</dbReference>
<dbReference type="SUPFAM" id="SSF51182">
    <property type="entry name" value="RmlC-like cupins"/>
    <property type="match status" value="1"/>
</dbReference>
<feature type="signal peptide" evidence="1">
    <location>
        <begin position="1"/>
        <end position="34"/>
    </location>
</feature>
<name>A0A7I9W1C0_MYCAG</name>
<organism evidence="2 3">
    <name type="scientific">Mycolicibacterium agri</name>
    <name type="common">Mycobacterium agri</name>
    <dbReference type="NCBI Taxonomy" id="36811"/>
    <lineage>
        <taxon>Bacteria</taxon>
        <taxon>Bacillati</taxon>
        <taxon>Actinomycetota</taxon>
        <taxon>Actinomycetes</taxon>
        <taxon>Mycobacteriales</taxon>
        <taxon>Mycobacteriaceae</taxon>
        <taxon>Mycolicibacterium</taxon>
    </lineage>
</organism>
<proteinExistence type="predicted"/>
<gene>
    <name evidence="2" type="ORF">MAGR_26700</name>
</gene>
<keyword evidence="1" id="KW-0732">Signal</keyword>
<protein>
    <submittedName>
        <fullName evidence="2">Cupin</fullName>
    </submittedName>
</protein>
<accession>A0A7I9W1C0</accession>
<evidence type="ECO:0000313" key="3">
    <source>
        <dbReference type="Proteomes" id="UP000465302"/>
    </source>
</evidence>
<dbReference type="InterPro" id="IPR011051">
    <property type="entry name" value="RmlC_Cupin_sf"/>
</dbReference>
<dbReference type="EMBL" id="BLKS01000001">
    <property type="protein sequence ID" value="GFG51229.1"/>
    <property type="molecule type" value="Genomic_DNA"/>
</dbReference>
<evidence type="ECO:0000256" key="1">
    <source>
        <dbReference type="SAM" id="SignalP"/>
    </source>
</evidence>
<feature type="chain" id="PRO_5039677680" evidence="1">
    <location>
        <begin position="35"/>
        <end position="160"/>
    </location>
</feature>